<organism evidence="1 2">
    <name type="scientific">Montanilutibacter psychrotolerans</name>
    <dbReference type="NCBI Taxonomy" id="1327343"/>
    <lineage>
        <taxon>Bacteria</taxon>
        <taxon>Pseudomonadati</taxon>
        <taxon>Pseudomonadota</taxon>
        <taxon>Gammaproteobacteria</taxon>
        <taxon>Lysobacterales</taxon>
        <taxon>Lysobacteraceae</taxon>
        <taxon>Montanilutibacter</taxon>
    </lineage>
</organism>
<protein>
    <submittedName>
        <fullName evidence="1">DUF1684 domain-containing protein</fullName>
    </submittedName>
</protein>
<accession>A0A3M8T2Y1</accession>
<reference evidence="1 2" key="1">
    <citation type="submission" date="2018-11" db="EMBL/GenBank/DDBJ databases">
        <title>Lysobacter cryohumiis sp. nov., isolated from soil in the Tianshan Mountains, Xinjiang, China.</title>
        <authorList>
            <person name="Luo Y."/>
            <person name="Sheng H."/>
        </authorList>
    </citation>
    <scope>NUCLEOTIDE SEQUENCE [LARGE SCALE GENOMIC DNA]</scope>
    <source>
        <strain evidence="1 2">ZS60</strain>
    </source>
</reference>
<dbReference type="PANTHER" id="PTHR41913:SF1">
    <property type="entry name" value="DUF1684 DOMAIN-CONTAINING PROTEIN"/>
    <property type="match status" value="1"/>
</dbReference>
<dbReference type="Pfam" id="PF07920">
    <property type="entry name" value="DUF1684"/>
    <property type="match status" value="1"/>
</dbReference>
<dbReference type="AlphaFoldDB" id="A0A3M8T2Y1"/>
<sequence>MSAVLLTLTIAGCGGSGPDAANADAAAAQANADAFAAQQQAWRDERKAGLIKPDGWTSLIGLHWIGPGGHYLGSDADNGMRLGMGPKHLGMIDLRGGRLRFVPESGLALTLDGQPLAGPVFLNTDEAVAGPSVLGFDEGKGLVTVIKRGDRYALRVKHADAATRTGFKGIDYWPAKEDWKITGKFVPHPPGRTIEVANIVGTTDKVPNPGAVEFERDGKSYRIEALDEGDGELFLVFADRTNGHGSYGAGRFLDATRPDPQGRVTLDFNRTYNPPCAFTAFATCPLPPPENRLDLLVDAGEKAYKAAN</sequence>
<keyword evidence="2" id="KW-1185">Reference proteome</keyword>
<evidence type="ECO:0000313" key="1">
    <source>
        <dbReference type="EMBL" id="RNF85480.1"/>
    </source>
</evidence>
<dbReference type="EMBL" id="RIBS01000002">
    <property type="protein sequence ID" value="RNF85480.1"/>
    <property type="molecule type" value="Genomic_DNA"/>
</dbReference>
<name>A0A3M8T2Y1_9GAMM</name>
<dbReference type="Proteomes" id="UP000267049">
    <property type="component" value="Unassembled WGS sequence"/>
</dbReference>
<evidence type="ECO:0000313" key="2">
    <source>
        <dbReference type="Proteomes" id="UP000267049"/>
    </source>
</evidence>
<dbReference type="InterPro" id="IPR012467">
    <property type="entry name" value="DUF1684"/>
</dbReference>
<comment type="caution">
    <text evidence="1">The sequence shown here is derived from an EMBL/GenBank/DDBJ whole genome shotgun (WGS) entry which is preliminary data.</text>
</comment>
<proteinExistence type="predicted"/>
<dbReference type="OrthoDB" id="5493262at2"/>
<dbReference type="PANTHER" id="PTHR41913">
    <property type="entry name" value="DUF1684 DOMAIN-CONTAINING PROTEIN"/>
    <property type="match status" value="1"/>
</dbReference>
<gene>
    <name evidence="1" type="ORF">EER27_05080</name>
</gene>